<accession>A0A411ZT07</accession>
<organism evidence="2 3">
    <name type="scientific">Blautia obeum</name>
    <dbReference type="NCBI Taxonomy" id="40520"/>
    <lineage>
        <taxon>Bacteria</taxon>
        <taxon>Bacillati</taxon>
        <taxon>Bacillota</taxon>
        <taxon>Clostridia</taxon>
        <taxon>Lachnospirales</taxon>
        <taxon>Lachnospiraceae</taxon>
        <taxon>Blautia</taxon>
    </lineage>
</organism>
<dbReference type="Proteomes" id="UP000283585">
    <property type="component" value="Unassembled WGS sequence"/>
</dbReference>
<keyword evidence="1" id="KW-0175">Coiled coil</keyword>
<dbReference type="Gene3D" id="1.10.287.1490">
    <property type="match status" value="1"/>
</dbReference>
<protein>
    <submittedName>
        <fullName evidence="2">Uncharacterized protein</fullName>
    </submittedName>
</protein>
<comment type="caution">
    <text evidence="2">The sequence shown here is derived from an EMBL/GenBank/DDBJ whole genome shotgun (WGS) entry which is preliminary data.</text>
</comment>
<proteinExistence type="predicted"/>
<evidence type="ECO:0000313" key="3">
    <source>
        <dbReference type="Proteomes" id="UP000283585"/>
    </source>
</evidence>
<feature type="coiled-coil region" evidence="1">
    <location>
        <begin position="37"/>
        <end position="113"/>
    </location>
</feature>
<sequence length="352" mass="41442">MGMYFECKLKKIDIDEVLSNVRYIEPEDLVVLYREKIRRLESALKNSEDGAEKLMTENERLKEELKLVQGDNCELREAVMTANIRNGVLTKRNRELKQQLDELEAIHEKDVNKLRADLAESHINSMELAGDLVFAEVRLEKANKKLLNSRFGLQSMPYHDLMMENRRLLQEQASLETQINILNAVSDGYKDDIGKLMHENEKLKTEDKQLLKENKDLKESVKKLKEEREILSTKQVYFEDQINTLNATCEGYADNLNAYRKDVDQLTQENKKLIEERDALWAETQHLDKIYKQLVEEKKRLQENFEELKASSDLSMATELAEMFEEFIDKNEKIRDDLSVKINEFREKYQLK</sequence>
<dbReference type="RefSeq" id="WP_118044513.1">
    <property type="nucleotide sequence ID" value="NZ_QRSS01000005.1"/>
</dbReference>
<reference evidence="2 3" key="1">
    <citation type="submission" date="2018-08" db="EMBL/GenBank/DDBJ databases">
        <title>A genome reference for cultivated species of the human gut microbiota.</title>
        <authorList>
            <person name="Zou Y."/>
            <person name="Xue W."/>
            <person name="Luo G."/>
        </authorList>
    </citation>
    <scope>NUCLEOTIDE SEQUENCE [LARGE SCALE GENOMIC DNA]</scope>
    <source>
        <strain evidence="2 3">AF29-2BH</strain>
    </source>
</reference>
<gene>
    <name evidence="2" type="ORF">DWZ12_05695</name>
</gene>
<evidence type="ECO:0000313" key="2">
    <source>
        <dbReference type="EMBL" id="RGQ05961.1"/>
    </source>
</evidence>
<name>A0A411ZT07_9FIRM</name>
<dbReference type="AlphaFoldDB" id="A0A411ZT07"/>
<dbReference type="EMBL" id="QRSS01000005">
    <property type="protein sequence ID" value="RGQ05961.1"/>
    <property type="molecule type" value="Genomic_DNA"/>
</dbReference>
<evidence type="ECO:0000256" key="1">
    <source>
        <dbReference type="SAM" id="Coils"/>
    </source>
</evidence>
<feature type="coiled-coil region" evidence="1">
    <location>
        <begin position="158"/>
        <end position="311"/>
    </location>
</feature>